<evidence type="ECO:0000313" key="3">
    <source>
        <dbReference type="EMBL" id="RHN48987.1"/>
    </source>
</evidence>
<dbReference type="InterPro" id="IPR027417">
    <property type="entry name" value="P-loop_NTPase"/>
</dbReference>
<dbReference type="GO" id="GO:0006310">
    <property type="term" value="P:DNA recombination"/>
    <property type="evidence" value="ECO:0007669"/>
    <property type="project" value="UniProtKB-KW"/>
</dbReference>
<sequence>MGLLDEDKEFIDVIMETSHWSTGSSLRKLFAILLLSNQISRPEFVWNKTWEYLTNDILDMQKVLLQFQDLVLSPTELKSFALSDIETLLQSSSKSISDSPTMPQPDMSLITERQNRLIYDELNYDRQSLAKEYTQLMSTMTSEQRKIYDKIMTRVIENKPGLFFLHGYGGTGKTYIWRAMSAALRSKGDIVLTVASSGIAALLIPGGRTAHSRFSIPIHVDENSTCNIT</sequence>
<keyword evidence="1 3" id="KW-0378">Hydrolase</keyword>
<organism evidence="3 4">
    <name type="scientific">Medicago truncatula</name>
    <name type="common">Barrel medic</name>
    <name type="synonym">Medicago tribuloides</name>
    <dbReference type="NCBI Taxonomy" id="3880"/>
    <lineage>
        <taxon>Eukaryota</taxon>
        <taxon>Viridiplantae</taxon>
        <taxon>Streptophyta</taxon>
        <taxon>Embryophyta</taxon>
        <taxon>Tracheophyta</taxon>
        <taxon>Spermatophyta</taxon>
        <taxon>Magnoliopsida</taxon>
        <taxon>eudicotyledons</taxon>
        <taxon>Gunneridae</taxon>
        <taxon>Pentapetalae</taxon>
        <taxon>rosids</taxon>
        <taxon>fabids</taxon>
        <taxon>Fabales</taxon>
        <taxon>Fabaceae</taxon>
        <taxon>Papilionoideae</taxon>
        <taxon>50 kb inversion clade</taxon>
        <taxon>NPAAA clade</taxon>
        <taxon>Hologalegina</taxon>
        <taxon>IRL clade</taxon>
        <taxon>Trifolieae</taxon>
        <taxon>Medicago</taxon>
    </lineage>
</organism>
<evidence type="ECO:0000259" key="2">
    <source>
        <dbReference type="Pfam" id="PF05970"/>
    </source>
</evidence>
<reference evidence="4" key="1">
    <citation type="journal article" date="2018" name="Nat. Plants">
        <title>Whole-genome landscape of Medicago truncatula symbiotic genes.</title>
        <authorList>
            <person name="Pecrix Y."/>
            <person name="Staton S.E."/>
            <person name="Sallet E."/>
            <person name="Lelandais-Briere C."/>
            <person name="Moreau S."/>
            <person name="Carrere S."/>
            <person name="Blein T."/>
            <person name="Jardinaud M.F."/>
            <person name="Latrasse D."/>
            <person name="Zouine M."/>
            <person name="Zahm M."/>
            <person name="Kreplak J."/>
            <person name="Mayjonade B."/>
            <person name="Satge C."/>
            <person name="Perez M."/>
            <person name="Cauet S."/>
            <person name="Marande W."/>
            <person name="Chantry-Darmon C."/>
            <person name="Lopez-Roques C."/>
            <person name="Bouchez O."/>
            <person name="Berard A."/>
            <person name="Debelle F."/>
            <person name="Munos S."/>
            <person name="Bendahmane A."/>
            <person name="Berges H."/>
            <person name="Niebel A."/>
            <person name="Buitink J."/>
            <person name="Frugier F."/>
            <person name="Benhamed M."/>
            <person name="Crespi M."/>
            <person name="Gouzy J."/>
            <person name="Gamas P."/>
        </authorList>
    </citation>
    <scope>NUCLEOTIDE SEQUENCE [LARGE SCALE GENOMIC DNA]</scope>
    <source>
        <strain evidence="4">cv. Jemalong A17</strain>
    </source>
</reference>
<keyword evidence="1" id="KW-0234">DNA repair</keyword>
<dbReference type="PANTHER" id="PTHR10492:SF101">
    <property type="entry name" value="ATP-DEPENDENT DNA HELICASE"/>
    <property type="match status" value="1"/>
</dbReference>
<evidence type="ECO:0000313" key="4">
    <source>
        <dbReference type="Proteomes" id="UP000265566"/>
    </source>
</evidence>
<dbReference type="InterPro" id="IPR010285">
    <property type="entry name" value="DNA_helicase_pif1-like_DEAD"/>
</dbReference>
<dbReference type="GO" id="GO:0006281">
    <property type="term" value="P:DNA repair"/>
    <property type="evidence" value="ECO:0007669"/>
    <property type="project" value="UniProtKB-KW"/>
</dbReference>
<comment type="similarity">
    <text evidence="1">Belongs to the helicase family.</text>
</comment>
<keyword evidence="1" id="KW-0547">Nucleotide-binding</keyword>
<dbReference type="GO" id="GO:0005524">
    <property type="term" value="F:ATP binding"/>
    <property type="evidence" value="ECO:0007669"/>
    <property type="project" value="UniProtKB-KW"/>
</dbReference>
<comment type="catalytic activity">
    <reaction evidence="1">
        <text>ATP + H2O = ADP + phosphate + H(+)</text>
        <dbReference type="Rhea" id="RHEA:13065"/>
        <dbReference type="ChEBI" id="CHEBI:15377"/>
        <dbReference type="ChEBI" id="CHEBI:15378"/>
        <dbReference type="ChEBI" id="CHEBI:30616"/>
        <dbReference type="ChEBI" id="CHEBI:43474"/>
        <dbReference type="ChEBI" id="CHEBI:456216"/>
        <dbReference type="EC" id="5.6.2.3"/>
    </reaction>
</comment>
<dbReference type="GO" id="GO:0043139">
    <property type="term" value="F:5'-3' DNA helicase activity"/>
    <property type="evidence" value="ECO:0007669"/>
    <property type="project" value="UniProtKB-EC"/>
</dbReference>
<dbReference type="SUPFAM" id="SSF52540">
    <property type="entry name" value="P-loop containing nucleoside triphosphate hydrolases"/>
    <property type="match status" value="1"/>
</dbReference>
<proteinExistence type="inferred from homology"/>
<protein>
    <recommendedName>
        <fullName evidence="1">ATP-dependent DNA helicase</fullName>
        <ecNumber evidence="1">5.6.2.3</ecNumber>
    </recommendedName>
</protein>
<comment type="cofactor">
    <cofactor evidence="1">
        <name>Mg(2+)</name>
        <dbReference type="ChEBI" id="CHEBI:18420"/>
    </cofactor>
</comment>
<feature type="domain" description="DNA helicase Pif1-like DEAD-box helicase" evidence="2">
    <location>
        <begin position="140"/>
        <end position="228"/>
    </location>
</feature>
<dbReference type="AlphaFoldDB" id="A0A396HDK9"/>
<keyword evidence="1 3" id="KW-0347">Helicase</keyword>
<dbReference type="Pfam" id="PF05970">
    <property type="entry name" value="PIF1"/>
    <property type="match status" value="1"/>
</dbReference>
<keyword evidence="1" id="KW-0067">ATP-binding</keyword>
<keyword evidence="1" id="KW-0227">DNA damage</keyword>
<keyword evidence="1" id="KW-0233">DNA recombination</keyword>
<evidence type="ECO:0000256" key="1">
    <source>
        <dbReference type="RuleBase" id="RU363044"/>
    </source>
</evidence>
<name>A0A396HDK9_MEDTR</name>
<dbReference type="Gramene" id="rna43765">
    <property type="protein sequence ID" value="RHN48987.1"/>
    <property type="gene ID" value="gene43765"/>
</dbReference>
<dbReference type="GO" id="GO:0016887">
    <property type="term" value="F:ATP hydrolysis activity"/>
    <property type="evidence" value="ECO:0007669"/>
    <property type="project" value="RHEA"/>
</dbReference>
<dbReference type="Gene3D" id="3.40.50.300">
    <property type="entry name" value="P-loop containing nucleotide triphosphate hydrolases"/>
    <property type="match status" value="1"/>
</dbReference>
<dbReference type="EMBL" id="PSQE01000007">
    <property type="protein sequence ID" value="RHN48987.1"/>
    <property type="molecule type" value="Genomic_DNA"/>
</dbReference>
<dbReference type="EC" id="5.6.2.3" evidence="1"/>
<comment type="caution">
    <text evidence="3">The sequence shown here is derived from an EMBL/GenBank/DDBJ whole genome shotgun (WGS) entry which is preliminary data.</text>
</comment>
<accession>A0A396HDK9</accession>
<dbReference type="PANTHER" id="PTHR10492">
    <property type="match status" value="1"/>
</dbReference>
<dbReference type="GO" id="GO:0000723">
    <property type="term" value="P:telomere maintenance"/>
    <property type="evidence" value="ECO:0007669"/>
    <property type="project" value="InterPro"/>
</dbReference>
<gene>
    <name evidence="3" type="ORF">MtrunA17_Chr7g0269661</name>
</gene>
<dbReference type="Proteomes" id="UP000265566">
    <property type="component" value="Chromosome 7"/>
</dbReference>